<evidence type="ECO:0000313" key="1">
    <source>
        <dbReference type="EMBL" id="OFV72121.1"/>
    </source>
</evidence>
<accession>A0A1F2PN02</accession>
<dbReference type="OrthoDB" id="2609750at2"/>
<dbReference type="AlphaFoldDB" id="A0A1F2PN02"/>
<sequence length="64" mass="6852">MKILGTLQDKDGKNYDADGHTHPKEEISNMPTALSQFLNDIGAGGGVSALVIINQNRKNRMGGI</sequence>
<evidence type="ECO:0000313" key="2">
    <source>
        <dbReference type="Proteomes" id="UP000176244"/>
    </source>
</evidence>
<name>A0A1F2PN02_9FIRM</name>
<dbReference type="STRING" id="52694.ACWI_03710"/>
<reference evidence="1 2" key="1">
    <citation type="submission" date="2015-09" db="EMBL/GenBank/DDBJ databases">
        <title>Genome sequence of Acetobacterium wieringae DSM 1911.</title>
        <authorList>
            <person name="Poehlein A."/>
            <person name="Bengelsdorf F.R."/>
            <person name="Schiel-Bengelsdorf B."/>
            <person name="Duerre P."/>
            <person name="Daniel R."/>
        </authorList>
    </citation>
    <scope>NUCLEOTIDE SEQUENCE [LARGE SCALE GENOMIC DNA]</scope>
    <source>
        <strain evidence="1 2">DSM 1911</strain>
    </source>
</reference>
<dbReference type="EMBL" id="LKEU01000012">
    <property type="protein sequence ID" value="OFV72121.1"/>
    <property type="molecule type" value="Genomic_DNA"/>
</dbReference>
<organism evidence="1 2">
    <name type="scientific">Acetobacterium wieringae</name>
    <dbReference type="NCBI Taxonomy" id="52694"/>
    <lineage>
        <taxon>Bacteria</taxon>
        <taxon>Bacillati</taxon>
        <taxon>Bacillota</taxon>
        <taxon>Clostridia</taxon>
        <taxon>Eubacteriales</taxon>
        <taxon>Eubacteriaceae</taxon>
        <taxon>Acetobacterium</taxon>
    </lineage>
</organism>
<proteinExistence type="predicted"/>
<dbReference type="Proteomes" id="UP000176244">
    <property type="component" value="Unassembled WGS sequence"/>
</dbReference>
<protein>
    <submittedName>
        <fullName evidence="1">Uncharacterized protein</fullName>
    </submittedName>
</protein>
<comment type="caution">
    <text evidence="1">The sequence shown here is derived from an EMBL/GenBank/DDBJ whole genome shotgun (WGS) entry which is preliminary data.</text>
</comment>
<dbReference type="RefSeq" id="WP_070369740.1">
    <property type="nucleotide sequence ID" value="NZ_LKEU01000012.1"/>
</dbReference>
<gene>
    <name evidence="1" type="ORF">ACWI_03710</name>
</gene>